<evidence type="ECO:0000313" key="3">
    <source>
        <dbReference type="EMBL" id="KAJ8905468.1"/>
    </source>
</evidence>
<feature type="domain" description="UBA" evidence="2">
    <location>
        <begin position="426"/>
        <end position="465"/>
    </location>
</feature>
<feature type="compositionally biased region" description="Low complexity" evidence="1">
    <location>
        <begin position="505"/>
        <end position="517"/>
    </location>
</feature>
<dbReference type="SUPFAM" id="SSF46934">
    <property type="entry name" value="UBA-like"/>
    <property type="match status" value="1"/>
</dbReference>
<dbReference type="Proteomes" id="UP001157974">
    <property type="component" value="Unassembled WGS sequence"/>
</dbReference>
<gene>
    <name evidence="3" type="ORF">NDN08_001975</name>
</gene>
<accession>A0AAV8UWJ1</accession>
<dbReference type="PROSITE" id="PS50030">
    <property type="entry name" value="UBA"/>
    <property type="match status" value="1"/>
</dbReference>
<dbReference type="AlphaFoldDB" id="A0AAV8UWJ1"/>
<keyword evidence="4" id="KW-1185">Reference proteome</keyword>
<comment type="caution">
    <text evidence="3">The sequence shown here is derived from an EMBL/GenBank/DDBJ whole genome shotgun (WGS) entry which is preliminary data.</text>
</comment>
<dbReference type="PANTHER" id="PTHR12948">
    <property type="entry name" value="NEDD8 ULTIMATE BUSTER-1 BS4 PROTEIN"/>
    <property type="match status" value="1"/>
</dbReference>
<reference evidence="3 4" key="1">
    <citation type="journal article" date="2023" name="Nat. Commun.">
        <title>Origin of minicircular mitochondrial genomes in red algae.</title>
        <authorList>
            <person name="Lee Y."/>
            <person name="Cho C.H."/>
            <person name="Lee Y.M."/>
            <person name="Park S.I."/>
            <person name="Yang J.H."/>
            <person name="West J.A."/>
            <person name="Bhattacharya D."/>
            <person name="Yoon H.S."/>
        </authorList>
    </citation>
    <scope>NUCLEOTIDE SEQUENCE [LARGE SCALE GENOMIC DNA]</scope>
    <source>
        <strain evidence="3 4">CCMP1338</strain>
        <tissue evidence="3">Whole cell</tissue>
    </source>
</reference>
<dbReference type="PANTHER" id="PTHR12948:SF3">
    <property type="entry name" value="NEDD8 ULTIMATE BUSTER 1"/>
    <property type="match status" value="1"/>
</dbReference>
<sequence length="591" mass="65694">MSEFNAQLVEELRARKLYLYLPPHATVRGEAKELPQELIAELTEKLGRSGNEVRAALTSIQSQALKKLEAQLVPVKMTVYFQGTRQQLEYSLNLSCTGFDLREELTLLVSESDEQLTCKIIHGGKILALDQKLRCVGVERGSKCLVMFTEENSAQTNGKPLSFKQKLQWIKDGAAEVAFVGKQESGGGINTKSFFELSDGHGNVVDLSEDERRWLILAMVLQAEGLAALKDDKHADALCAFLESEEYYMRLRNADVFRRLDNFVPLLLDICWTYYELRDEAHTEEAFRRLKVVRETLDRRDVEGRNDQVGQVSRRAHRARLLPLEAIAASMSGNRSDALDLCFQAKDLLNRLQISDEDLTAVMEISNCSQAEAISEMRLHEMDAERAVVSIVQKREELKQVSVSDERKRAVRSIQKRLPMTQRGDYLDVDLMKQLTALGFESSKVVSALVETNNDEAEATMLLSAAQTEALPEIAPFQMDSGLNSIPTPTPTEIGAGSSTEIRAGSSTVGGSSPGTSNANVSHQKNPLASLLGAIALAYSDHVDDEEDAEDEELLSEIRGVLKNLEHSHSLCSSMVEEAAVVNQLILQFQY</sequence>
<name>A0AAV8UWJ1_9RHOD</name>
<proteinExistence type="predicted"/>
<dbReference type="InterPro" id="IPR009060">
    <property type="entry name" value="UBA-like_sf"/>
</dbReference>
<protein>
    <recommendedName>
        <fullName evidence="2">UBA domain-containing protein</fullName>
    </recommendedName>
</protein>
<evidence type="ECO:0000259" key="2">
    <source>
        <dbReference type="PROSITE" id="PS50030"/>
    </source>
</evidence>
<dbReference type="InterPro" id="IPR039749">
    <property type="entry name" value="NUB1"/>
</dbReference>
<evidence type="ECO:0000313" key="4">
    <source>
        <dbReference type="Proteomes" id="UP001157974"/>
    </source>
</evidence>
<dbReference type="EMBL" id="JAMWBK010000004">
    <property type="protein sequence ID" value="KAJ8905468.1"/>
    <property type="molecule type" value="Genomic_DNA"/>
</dbReference>
<dbReference type="InterPro" id="IPR015940">
    <property type="entry name" value="UBA"/>
</dbReference>
<organism evidence="3 4">
    <name type="scientific">Rhodosorus marinus</name>
    <dbReference type="NCBI Taxonomy" id="101924"/>
    <lineage>
        <taxon>Eukaryota</taxon>
        <taxon>Rhodophyta</taxon>
        <taxon>Stylonematophyceae</taxon>
        <taxon>Stylonematales</taxon>
        <taxon>Stylonemataceae</taxon>
        <taxon>Rhodosorus</taxon>
    </lineage>
</organism>
<evidence type="ECO:0000256" key="1">
    <source>
        <dbReference type="SAM" id="MobiDB-lite"/>
    </source>
</evidence>
<dbReference type="GO" id="GO:2000058">
    <property type="term" value="P:regulation of ubiquitin-dependent protein catabolic process"/>
    <property type="evidence" value="ECO:0007669"/>
    <property type="project" value="TreeGrafter"/>
</dbReference>
<feature type="region of interest" description="Disordered" evidence="1">
    <location>
        <begin position="481"/>
        <end position="523"/>
    </location>
</feature>